<evidence type="ECO:0000313" key="1">
    <source>
        <dbReference type="EMBL" id="ATQ42469.1"/>
    </source>
</evidence>
<evidence type="ECO:0008006" key="3">
    <source>
        <dbReference type="Google" id="ProtNLM"/>
    </source>
</evidence>
<organism evidence="1 2">
    <name type="scientific">Caulobacter mirabilis</name>
    <dbReference type="NCBI Taxonomy" id="69666"/>
    <lineage>
        <taxon>Bacteria</taxon>
        <taxon>Pseudomonadati</taxon>
        <taxon>Pseudomonadota</taxon>
        <taxon>Alphaproteobacteria</taxon>
        <taxon>Caulobacterales</taxon>
        <taxon>Caulobacteraceae</taxon>
        <taxon>Caulobacter</taxon>
    </lineage>
</organism>
<reference evidence="1 2" key="1">
    <citation type="submission" date="2017-10" db="EMBL/GenBank/DDBJ databases">
        <title>Genome sequence of Caulobacter mirabilis FWC38.</title>
        <authorList>
            <person name="Fiebig A."/>
            <person name="Crosson S."/>
        </authorList>
    </citation>
    <scope>NUCLEOTIDE SEQUENCE [LARGE SCALE GENOMIC DNA]</scope>
    <source>
        <strain evidence="1 2">FWC 38</strain>
    </source>
</reference>
<protein>
    <recommendedName>
        <fullName evidence="3">Right handed beta helix domain-containing protein</fullName>
    </recommendedName>
</protein>
<proteinExistence type="predicted"/>
<dbReference type="InterPro" id="IPR012334">
    <property type="entry name" value="Pectin_lyas_fold"/>
</dbReference>
<dbReference type="InterPro" id="IPR011050">
    <property type="entry name" value="Pectin_lyase_fold/virulence"/>
</dbReference>
<dbReference type="EMBL" id="CP024201">
    <property type="protein sequence ID" value="ATQ42469.1"/>
    <property type="molecule type" value="Genomic_DNA"/>
</dbReference>
<sequence>MSSEFSRREALASIGAVVSAEGSAPVRGPDATPRGGAVMNLDLWARFETMQAPLDVGVVQTGGYASPGVGGARYVLDEDQRSGKSSPARRRSANGRWFKLSEQTLSPTMFGARPHHASPPSDTAAWQAALDYAADQEGVVIDMAGGRYRCGPLVVRQGCRHLTIANGYLEIDGDVTWLKGAEGADRITYLAVENVFFDHSGARTVQRPIIDASLFSYARFSRLWAYNAKQNVSVLIHVAGSYSVGPYYCVVDQCYCGGFYAGVHLAAAKRVEETANNWTISECRFQPNRGFFGVIVGHRNQNVRILSNAFENVQGGCGVRNDGDGTVLIGNRFEGLATGIHHGAQASGWSEIGSYHNSNQQDRVFEGGAEGRGVLLGDYDTNTGAGRPSYLAKALAVNVGVGRINPWAAVHVGGGALQTGDPGFPESPAVGSAFSYASPALGHVDGGRGGVNDRTFVNGSGAVAGCIPAGTVGLDWKGPVSWMPARRQTPTQKGQMAFELTADNKITIRVRGADGVVRAGSITLA</sequence>
<dbReference type="OrthoDB" id="7195721at2"/>
<evidence type="ECO:0000313" key="2">
    <source>
        <dbReference type="Proteomes" id="UP000228945"/>
    </source>
</evidence>
<dbReference type="Gene3D" id="2.160.20.10">
    <property type="entry name" value="Single-stranded right-handed beta-helix, Pectin lyase-like"/>
    <property type="match status" value="1"/>
</dbReference>
<dbReference type="Proteomes" id="UP000228945">
    <property type="component" value="Chromosome"/>
</dbReference>
<name>A0A2D2AWS8_9CAUL</name>
<accession>A0A2D2AWS8</accession>
<dbReference type="RefSeq" id="WP_099621726.1">
    <property type="nucleotide sequence ID" value="NZ_CP024201.1"/>
</dbReference>
<gene>
    <name evidence="1" type="ORF">CSW64_08600</name>
</gene>
<dbReference type="AlphaFoldDB" id="A0A2D2AWS8"/>
<dbReference type="SUPFAM" id="SSF51126">
    <property type="entry name" value="Pectin lyase-like"/>
    <property type="match status" value="1"/>
</dbReference>
<dbReference type="KEGG" id="cmb:CSW64_08600"/>
<keyword evidence="2" id="KW-1185">Reference proteome</keyword>